<feature type="transmembrane region" description="Helical" evidence="5">
    <location>
        <begin position="31"/>
        <end position="51"/>
    </location>
</feature>
<evidence type="ECO:0000259" key="6">
    <source>
        <dbReference type="Pfam" id="PF13906"/>
    </source>
</evidence>
<dbReference type="GO" id="GO:0061459">
    <property type="term" value="F:L-arginine transmembrane transporter activity"/>
    <property type="evidence" value="ECO:0007669"/>
    <property type="project" value="TreeGrafter"/>
</dbReference>
<evidence type="ECO:0000256" key="3">
    <source>
        <dbReference type="ARBA" id="ARBA00022989"/>
    </source>
</evidence>
<feature type="transmembrane region" description="Helical" evidence="5">
    <location>
        <begin position="317"/>
        <end position="346"/>
    </location>
</feature>
<feature type="transmembrane region" description="Helical" evidence="5">
    <location>
        <begin position="230"/>
        <end position="250"/>
    </location>
</feature>
<feature type="transmembrane region" description="Helical" evidence="5">
    <location>
        <begin position="57"/>
        <end position="82"/>
    </location>
</feature>
<dbReference type="GO" id="GO:0005886">
    <property type="term" value="C:plasma membrane"/>
    <property type="evidence" value="ECO:0007669"/>
    <property type="project" value="TreeGrafter"/>
</dbReference>
<feature type="transmembrane region" description="Helical" evidence="5">
    <location>
        <begin position="191"/>
        <end position="210"/>
    </location>
</feature>
<keyword evidence="3 5" id="KW-1133">Transmembrane helix</keyword>
<dbReference type="STRING" id="1965070.A0A3S3RY54"/>
<dbReference type="OrthoDB" id="3900342at2759"/>
<feature type="transmembrane region" description="Helical" evidence="5">
    <location>
        <begin position="162"/>
        <end position="179"/>
    </location>
</feature>
<feature type="transmembrane region" description="Helical" evidence="5">
    <location>
        <begin position="466"/>
        <end position="487"/>
    </location>
</feature>
<dbReference type="PANTHER" id="PTHR43243">
    <property type="entry name" value="INNER MEMBRANE TRANSPORTER YGJI-RELATED"/>
    <property type="match status" value="1"/>
</dbReference>
<feature type="transmembrane region" description="Helical" evidence="5">
    <location>
        <begin position="550"/>
        <end position="572"/>
    </location>
</feature>
<protein>
    <submittedName>
        <fullName evidence="7">Cationic amino acid transporter 2-like protein</fullName>
    </submittedName>
</protein>
<dbReference type="InterPro" id="IPR029485">
    <property type="entry name" value="CAT_C"/>
</dbReference>
<keyword evidence="4 5" id="KW-0472">Membrane</keyword>
<evidence type="ECO:0000313" key="7">
    <source>
        <dbReference type="EMBL" id="RWS06462.1"/>
    </source>
</evidence>
<keyword evidence="2 5" id="KW-0812">Transmembrane</keyword>
<evidence type="ECO:0000313" key="8">
    <source>
        <dbReference type="Proteomes" id="UP000285301"/>
    </source>
</evidence>
<comment type="caution">
    <text evidence="7">The sequence shown here is derived from an EMBL/GenBank/DDBJ whole genome shotgun (WGS) entry which is preliminary data.</text>
</comment>
<feature type="transmembrane region" description="Helical" evidence="5">
    <location>
        <begin position="367"/>
        <end position="388"/>
    </location>
</feature>
<dbReference type="GO" id="GO:0015189">
    <property type="term" value="F:L-lysine transmembrane transporter activity"/>
    <property type="evidence" value="ECO:0007669"/>
    <property type="project" value="TreeGrafter"/>
</dbReference>
<evidence type="ECO:0000256" key="5">
    <source>
        <dbReference type="SAM" id="Phobius"/>
    </source>
</evidence>
<comment type="subcellular location">
    <subcellularLocation>
        <location evidence="1">Membrane</location>
        <topology evidence="1">Multi-pass membrane protein</topology>
    </subcellularLocation>
</comment>
<feature type="transmembrane region" description="Helical" evidence="5">
    <location>
        <begin position="94"/>
        <end position="115"/>
    </location>
</feature>
<name>A0A3S3RY54_9ACAR</name>
<feature type="transmembrane region" description="Helical" evidence="5">
    <location>
        <begin position="271"/>
        <end position="297"/>
    </location>
</feature>
<dbReference type="PANTHER" id="PTHR43243:SF105">
    <property type="entry name" value="CATIONIC AMINO ACID TRANSPORTER C-TERMINAL DOMAIN-CONTAINING PROTEIN"/>
    <property type="match status" value="1"/>
</dbReference>
<accession>A0A3S3RY54</accession>
<feature type="transmembrane region" description="Helical" evidence="5">
    <location>
        <begin position="523"/>
        <end position="544"/>
    </location>
</feature>
<feature type="domain" description="Cationic amino acid transporter C-terminal" evidence="6">
    <location>
        <begin position="525"/>
        <end position="575"/>
    </location>
</feature>
<dbReference type="EMBL" id="NCKU01004089">
    <property type="protein sequence ID" value="RWS06462.1"/>
    <property type="molecule type" value="Genomic_DNA"/>
</dbReference>
<dbReference type="Proteomes" id="UP000285301">
    <property type="component" value="Unassembled WGS sequence"/>
</dbReference>
<dbReference type="PIRSF" id="PIRSF006060">
    <property type="entry name" value="AA_transporter"/>
    <property type="match status" value="1"/>
</dbReference>
<organism evidence="7 8">
    <name type="scientific">Dinothrombium tinctorium</name>
    <dbReference type="NCBI Taxonomy" id="1965070"/>
    <lineage>
        <taxon>Eukaryota</taxon>
        <taxon>Metazoa</taxon>
        <taxon>Ecdysozoa</taxon>
        <taxon>Arthropoda</taxon>
        <taxon>Chelicerata</taxon>
        <taxon>Arachnida</taxon>
        <taxon>Acari</taxon>
        <taxon>Acariformes</taxon>
        <taxon>Trombidiformes</taxon>
        <taxon>Prostigmata</taxon>
        <taxon>Anystina</taxon>
        <taxon>Parasitengona</taxon>
        <taxon>Trombidioidea</taxon>
        <taxon>Trombidiidae</taxon>
        <taxon>Dinothrombium</taxon>
    </lineage>
</organism>
<keyword evidence="8" id="KW-1185">Reference proteome</keyword>
<dbReference type="Pfam" id="PF13520">
    <property type="entry name" value="AA_permease_2"/>
    <property type="match status" value="1"/>
</dbReference>
<dbReference type="InterPro" id="IPR002293">
    <property type="entry name" value="AA/rel_permease1"/>
</dbReference>
<dbReference type="Gene3D" id="1.20.1740.10">
    <property type="entry name" value="Amino acid/polyamine transporter I"/>
    <property type="match status" value="2"/>
</dbReference>
<evidence type="ECO:0000256" key="1">
    <source>
        <dbReference type="ARBA" id="ARBA00004141"/>
    </source>
</evidence>
<dbReference type="AlphaFoldDB" id="A0A3S3RY54"/>
<dbReference type="GO" id="GO:0097638">
    <property type="term" value="P:L-arginine import across plasma membrane"/>
    <property type="evidence" value="ECO:0007669"/>
    <property type="project" value="TreeGrafter"/>
</dbReference>
<feature type="transmembrane region" description="Helical" evidence="5">
    <location>
        <begin position="493"/>
        <end position="514"/>
    </location>
</feature>
<gene>
    <name evidence="7" type="ORF">B4U79_11589</name>
</gene>
<dbReference type="FunFam" id="1.20.1740.10:FF:000010">
    <property type="entry name" value="probable cationic amino acid transporter"/>
    <property type="match status" value="1"/>
</dbReference>
<evidence type="ECO:0000256" key="2">
    <source>
        <dbReference type="ARBA" id="ARBA00022692"/>
    </source>
</evidence>
<sequence>MSAKKFLSALIRKKTMENEDSESKLERCLGAFDLTALGIGSTLGLGLYVLVGQVASSTAGPAVCISFLFAAIASLFAALCYAEFGARVPKAGSAYIYSYVTVGEFIAFVIGWNLILEYIIGTSSVARGYSGYIDSLFNGAIAKHFREWFPINFTAISPYPDFLAFTITIALTIMVAIGVKESTKFNSLFTAINLFVISYILICGSFKLDFYNWNIPKNEALSHKGGEGGFLPFGIAGVMSGAAKCFYGFVGFDVIAASAEEAKNPKRTVPLSIILSLLVIFLAYFGLSCVQTLIWPYYDQKGAAPLPYVFEQIGWPIAKYVVGVGALAGLSTSLFGSMFPLPRIIYAMAEDGLIFKKLATIHPKFKTPVNATILSGLFAATLAMIFSIEQLTEMMSIGTLLAYSLVALSVLILRYQVDEIEVVSSNVDVEDYFIDDDPFSLDSSQILKEMFNSNQIKKTTQMSYKISFILISVICFCMFCLNIMFKFVGFSNVYFAIPYSIVLIIMTILIVALIRQPQSEKRLAFRVPFLPLLPLVSVAINMYLMLQLSWLTWIRFAVWMYFGFLIYLLYGISNSRTRFQVK</sequence>
<reference evidence="7 8" key="1">
    <citation type="journal article" date="2018" name="Gigascience">
        <title>Genomes of trombidid mites reveal novel predicted allergens and laterally-transferred genes associated with secondary metabolism.</title>
        <authorList>
            <person name="Dong X."/>
            <person name="Chaisiri K."/>
            <person name="Xia D."/>
            <person name="Armstrong S.D."/>
            <person name="Fang Y."/>
            <person name="Donnelly M.J."/>
            <person name="Kadowaki T."/>
            <person name="McGarry J.W."/>
            <person name="Darby A.C."/>
            <person name="Makepeace B.L."/>
        </authorList>
    </citation>
    <scope>NUCLEOTIDE SEQUENCE [LARGE SCALE GENOMIC DNA]</scope>
    <source>
        <strain evidence="7">UoL-WK</strain>
    </source>
</reference>
<evidence type="ECO:0000256" key="4">
    <source>
        <dbReference type="ARBA" id="ARBA00023136"/>
    </source>
</evidence>
<dbReference type="Pfam" id="PF13906">
    <property type="entry name" value="AA_permease_C"/>
    <property type="match status" value="1"/>
</dbReference>
<proteinExistence type="predicted"/>
<feature type="transmembrane region" description="Helical" evidence="5">
    <location>
        <begin position="394"/>
        <end position="413"/>
    </location>
</feature>
<dbReference type="GO" id="GO:0000064">
    <property type="term" value="F:L-ornithine transmembrane transporter activity"/>
    <property type="evidence" value="ECO:0007669"/>
    <property type="project" value="TreeGrafter"/>
</dbReference>